<dbReference type="PANTHER" id="PTHR39173">
    <property type="entry name" value="ACETYLTRANSFERASE"/>
    <property type="match status" value="1"/>
</dbReference>
<dbReference type="EMBL" id="QRUP01000006">
    <property type="protein sequence ID" value="RGR75098.1"/>
    <property type="molecule type" value="Genomic_DNA"/>
</dbReference>
<keyword evidence="3" id="KW-1185">Reference proteome</keyword>
<dbReference type="InterPro" id="IPR000182">
    <property type="entry name" value="GNAT_dom"/>
</dbReference>
<dbReference type="Gene3D" id="3.40.630.30">
    <property type="match status" value="1"/>
</dbReference>
<dbReference type="SUPFAM" id="SSF55729">
    <property type="entry name" value="Acyl-CoA N-acyltransferases (Nat)"/>
    <property type="match status" value="1"/>
</dbReference>
<dbReference type="PANTHER" id="PTHR39173:SF1">
    <property type="entry name" value="ACETYLTRANSFERASE"/>
    <property type="match status" value="1"/>
</dbReference>
<evidence type="ECO:0000313" key="2">
    <source>
        <dbReference type="EMBL" id="RGR75098.1"/>
    </source>
</evidence>
<name>A0A412G3V7_9FIRM</name>
<protein>
    <submittedName>
        <fullName evidence="2">GNAT family N-acetyltransferase</fullName>
    </submittedName>
</protein>
<dbReference type="Pfam" id="PF13302">
    <property type="entry name" value="Acetyltransf_3"/>
    <property type="match status" value="1"/>
</dbReference>
<dbReference type="Proteomes" id="UP000284178">
    <property type="component" value="Unassembled WGS sequence"/>
</dbReference>
<evidence type="ECO:0000259" key="1">
    <source>
        <dbReference type="Pfam" id="PF13302"/>
    </source>
</evidence>
<keyword evidence="2" id="KW-0808">Transferase</keyword>
<reference evidence="2 3" key="1">
    <citation type="submission" date="2018-08" db="EMBL/GenBank/DDBJ databases">
        <title>A genome reference for cultivated species of the human gut microbiota.</title>
        <authorList>
            <person name="Zou Y."/>
            <person name="Xue W."/>
            <person name="Luo G."/>
        </authorList>
    </citation>
    <scope>NUCLEOTIDE SEQUENCE [LARGE SCALE GENOMIC DNA]</scope>
    <source>
        <strain evidence="2 3">AF24-29</strain>
    </source>
</reference>
<dbReference type="AlphaFoldDB" id="A0A412G3V7"/>
<comment type="caution">
    <text evidence="2">The sequence shown here is derived from an EMBL/GenBank/DDBJ whole genome shotgun (WGS) entry which is preliminary data.</text>
</comment>
<dbReference type="GO" id="GO:0016747">
    <property type="term" value="F:acyltransferase activity, transferring groups other than amino-acyl groups"/>
    <property type="evidence" value="ECO:0007669"/>
    <property type="project" value="InterPro"/>
</dbReference>
<accession>A0A412G3V7</accession>
<organism evidence="2 3">
    <name type="scientific">Holdemania filiformis</name>
    <dbReference type="NCBI Taxonomy" id="61171"/>
    <lineage>
        <taxon>Bacteria</taxon>
        <taxon>Bacillati</taxon>
        <taxon>Bacillota</taxon>
        <taxon>Erysipelotrichia</taxon>
        <taxon>Erysipelotrichales</taxon>
        <taxon>Erysipelotrichaceae</taxon>
        <taxon>Holdemania</taxon>
    </lineage>
</organism>
<gene>
    <name evidence="2" type="ORF">DWY25_06710</name>
</gene>
<proteinExistence type="predicted"/>
<feature type="domain" description="N-acetyltransferase" evidence="1">
    <location>
        <begin position="19"/>
        <end position="124"/>
    </location>
</feature>
<sequence>MKVMDWLFRREVLTDQEIDLIKVMEVKKEAGRNDVPSVVFEIREHGKHAAVGRCDLRMGMNEELYYAGQIGYTVYPMYRGHHYALKACRLLFQLAKQKYGMDSLIITCNPDNLPSRRTLEALGGELKAIVDVPKEHYLYQYGDVQKCIFEYHL</sequence>
<evidence type="ECO:0000313" key="3">
    <source>
        <dbReference type="Proteomes" id="UP000284178"/>
    </source>
</evidence>
<dbReference type="InterPro" id="IPR016181">
    <property type="entry name" value="Acyl_CoA_acyltransferase"/>
</dbReference>